<keyword evidence="3" id="KW-1185">Reference proteome</keyword>
<dbReference type="GeneID" id="84907735"/>
<reference evidence="2 3" key="1">
    <citation type="journal article" date="2021" name="Pathogens">
        <title>Isolation and Characterization of Kingella bonacorsii sp. nov., A Novel Kingella Species Detected in a Stable Periodontitis Subject.</title>
        <authorList>
            <person name="Antezack A."/>
            <person name="Boxberger M."/>
            <person name="Rolland C."/>
            <person name="Monnet-Corti V."/>
            <person name="La Scola B."/>
        </authorList>
    </citation>
    <scope>NUCLEOTIDE SEQUENCE [LARGE SCALE GENOMIC DNA]</scope>
    <source>
        <strain evidence="2 3">Marseille-Q4569</strain>
    </source>
</reference>
<comment type="caution">
    <text evidence="2">The sequence shown here is derived from an EMBL/GenBank/DDBJ whole genome shotgun (WGS) entry which is preliminary data.</text>
</comment>
<evidence type="ECO:0000313" key="3">
    <source>
        <dbReference type="Proteomes" id="UP000614058"/>
    </source>
</evidence>
<keyword evidence="1" id="KW-0472">Membrane</keyword>
<sequence>MWHIILIGYVFVTLMFSIAQYPQGIARVLIYLVFWTVLPTLFSLWVVLIRRRNKRMKLEERAERGNRDKAA</sequence>
<keyword evidence="1" id="KW-0812">Transmembrane</keyword>
<dbReference type="Proteomes" id="UP000614058">
    <property type="component" value="Unassembled WGS sequence"/>
</dbReference>
<evidence type="ECO:0008006" key="4">
    <source>
        <dbReference type="Google" id="ProtNLM"/>
    </source>
</evidence>
<proteinExistence type="predicted"/>
<feature type="transmembrane region" description="Helical" evidence="1">
    <location>
        <begin position="29"/>
        <end position="49"/>
    </location>
</feature>
<evidence type="ECO:0000256" key="1">
    <source>
        <dbReference type="SAM" id="Phobius"/>
    </source>
</evidence>
<gene>
    <name evidence="2" type="ORF">JDW22_07205</name>
</gene>
<dbReference type="RefSeq" id="WP_003798234.1">
    <property type="nucleotide sequence ID" value="NZ_JAEHNZ010000002.1"/>
</dbReference>
<dbReference type="EMBL" id="JAEHNZ010000002">
    <property type="protein sequence ID" value="MBK0396366.1"/>
    <property type="molecule type" value="Genomic_DNA"/>
</dbReference>
<organism evidence="2 3">
    <name type="scientific">Kingella bonacorsii</name>
    <dbReference type="NCBI Taxonomy" id="2796361"/>
    <lineage>
        <taxon>Bacteria</taxon>
        <taxon>Pseudomonadati</taxon>
        <taxon>Pseudomonadota</taxon>
        <taxon>Betaproteobacteria</taxon>
        <taxon>Neisseriales</taxon>
        <taxon>Neisseriaceae</taxon>
        <taxon>Kingella</taxon>
    </lineage>
</organism>
<accession>A0ABS1BSV5</accession>
<evidence type="ECO:0000313" key="2">
    <source>
        <dbReference type="EMBL" id="MBK0396366.1"/>
    </source>
</evidence>
<name>A0ABS1BSV5_9NEIS</name>
<protein>
    <recommendedName>
        <fullName evidence="4">Integral membrane protein</fullName>
    </recommendedName>
</protein>
<keyword evidence="1" id="KW-1133">Transmembrane helix</keyword>